<dbReference type="RefSeq" id="WP_153831177.1">
    <property type="nucleotide sequence ID" value="NZ_WJQT01000001.1"/>
</dbReference>
<sequence>MKNSNTGLGSSVEYDIDLPKRELTLRFTTSYSVTLTDGSSVASALVTEVVFSGMGPLYAPVGSTEPVSSVEPIKQDFEVVKTVGKALAIGVAVLVAWAIGPVVLGAAISSKAVQATVIGTALLLVE</sequence>
<protein>
    <submittedName>
        <fullName evidence="2">Uncharacterized protein</fullName>
    </submittedName>
</protein>
<evidence type="ECO:0000313" key="3">
    <source>
        <dbReference type="Proteomes" id="UP000440066"/>
    </source>
</evidence>
<dbReference type="Proteomes" id="UP000440066">
    <property type="component" value="Unassembled WGS sequence"/>
</dbReference>
<dbReference type="AlphaFoldDB" id="A0A844CE62"/>
<comment type="caution">
    <text evidence="2">The sequence shown here is derived from an EMBL/GenBank/DDBJ whole genome shotgun (WGS) entry which is preliminary data.</text>
</comment>
<evidence type="ECO:0000313" key="2">
    <source>
        <dbReference type="EMBL" id="MRJ46065.1"/>
    </source>
</evidence>
<dbReference type="EMBL" id="WJQT01000001">
    <property type="protein sequence ID" value="MRJ46065.1"/>
    <property type="molecule type" value="Genomic_DNA"/>
</dbReference>
<gene>
    <name evidence="2" type="ORF">GF867_00555</name>
</gene>
<keyword evidence="1" id="KW-0812">Transmembrane</keyword>
<accession>A0A844CE62</accession>
<keyword evidence="1" id="KW-0472">Membrane</keyword>
<name>A0A844CE62_9LACT</name>
<reference evidence="2 3" key="1">
    <citation type="submission" date="2019-11" db="EMBL/GenBank/DDBJ databases">
        <title>Characterisation of Fundicoccus ignavus gen. nov. sp. nov., a novel genus of the family Aerococcaceae from bulk tank milk.</title>
        <authorList>
            <person name="Siebert A."/>
            <person name="Huptas C."/>
            <person name="Wenning M."/>
            <person name="Scherer S."/>
            <person name="Doll E.V."/>
        </authorList>
    </citation>
    <scope>NUCLEOTIDE SEQUENCE [LARGE SCALE GENOMIC DNA]</scope>
    <source>
        <strain evidence="2 3">DSM 109652</strain>
    </source>
</reference>
<organism evidence="2 3">
    <name type="scientific">Fundicoccus ignavus</name>
    <dbReference type="NCBI Taxonomy" id="2664442"/>
    <lineage>
        <taxon>Bacteria</taxon>
        <taxon>Bacillati</taxon>
        <taxon>Bacillota</taxon>
        <taxon>Bacilli</taxon>
        <taxon>Lactobacillales</taxon>
        <taxon>Aerococcaceae</taxon>
        <taxon>Fundicoccus</taxon>
    </lineage>
</organism>
<feature type="transmembrane region" description="Helical" evidence="1">
    <location>
        <begin position="86"/>
        <end position="108"/>
    </location>
</feature>
<keyword evidence="1" id="KW-1133">Transmembrane helix</keyword>
<evidence type="ECO:0000256" key="1">
    <source>
        <dbReference type="SAM" id="Phobius"/>
    </source>
</evidence>
<proteinExistence type="predicted"/>